<evidence type="ECO:0000313" key="1">
    <source>
        <dbReference type="EMBL" id="MDD2167369.1"/>
    </source>
</evidence>
<dbReference type="Proteomes" id="UP001148834">
    <property type="component" value="Unassembled WGS sequence"/>
</dbReference>
<dbReference type="AlphaFoldDB" id="A0A6L7AXA4"/>
<proteinExistence type="predicted"/>
<protein>
    <submittedName>
        <fullName evidence="1">Uncharacterized protein</fullName>
    </submittedName>
</protein>
<evidence type="ECO:0000313" key="2">
    <source>
        <dbReference type="Proteomes" id="UP001148834"/>
    </source>
</evidence>
<gene>
    <name evidence="1" type="ORF">N5925_01860</name>
</gene>
<sequence>MKAIYSTVNYTISSLFKMFLLFIVACFAISMLIFSINAAQQDLPMFILCMLSGVAIIFSLWGLLNGLIKFCDYLLAKEEKRKWKQINK</sequence>
<dbReference type="EMBL" id="JAODIR010000005">
    <property type="protein sequence ID" value="MDD2167369.1"/>
    <property type="molecule type" value="Genomic_DNA"/>
</dbReference>
<comment type="caution">
    <text evidence="1">The sequence shown here is derived from an EMBL/GenBank/DDBJ whole genome shotgun (WGS) entry which is preliminary data.</text>
</comment>
<dbReference type="RefSeq" id="WP_075606005.1">
    <property type="nucleotide sequence ID" value="NZ_CP054198.1"/>
</dbReference>
<reference evidence="1" key="1">
    <citation type="submission" date="2022-09" db="EMBL/GenBank/DDBJ databases">
        <title>Molecular characterization of Glaesserella parasuis strains circulating in commercial swine farms using whole-genome sequencing.</title>
        <authorList>
            <person name="Mugabi R."/>
            <person name="Clavijo M."/>
            <person name="Li G."/>
        </authorList>
    </citation>
    <scope>NUCLEOTIDE SEQUENCE</scope>
    <source>
        <strain evidence="1">0435-53</strain>
    </source>
</reference>
<name>A0A6L7AXA4_GLAPU</name>
<organism evidence="1 2">
    <name type="scientific">Glaesserella parasuis</name>
    <name type="common">Haemophilus parasuis</name>
    <dbReference type="NCBI Taxonomy" id="738"/>
    <lineage>
        <taxon>Bacteria</taxon>
        <taxon>Pseudomonadati</taxon>
        <taxon>Pseudomonadota</taxon>
        <taxon>Gammaproteobacteria</taxon>
        <taxon>Pasteurellales</taxon>
        <taxon>Pasteurellaceae</taxon>
        <taxon>Glaesserella</taxon>
    </lineage>
</organism>
<accession>A0A6L7AXA4</accession>